<comment type="similarity">
    <text evidence="2">Belongs to the ITIH family.</text>
</comment>
<evidence type="ECO:0000256" key="2">
    <source>
        <dbReference type="ARBA" id="ARBA00010158"/>
    </source>
</evidence>
<dbReference type="Pfam" id="PF06668">
    <property type="entry name" value="ITI_HC_C"/>
    <property type="match status" value="1"/>
</dbReference>
<feature type="signal peptide" evidence="8">
    <location>
        <begin position="1"/>
        <end position="19"/>
    </location>
</feature>
<dbReference type="PANTHER" id="PTHR10338:SF108">
    <property type="entry name" value="INTER-ALPHA-TRYPSIN INHIBITOR HEAVY CHAIN H4-LIKE PROTEIN"/>
    <property type="match status" value="1"/>
</dbReference>
<feature type="chain" id="PRO_5013694767" evidence="8">
    <location>
        <begin position="20"/>
        <end position="908"/>
    </location>
</feature>
<reference evidence="11 12" key="1">
    <citation type="journal article" date="2017" name="PLoS Biol.">
        <title>The sea cucumber genome provides insights into morphological evolution and visceral regeneration.</title>
        <authorList>
            <person name="Zhang X."/>
            <person name="Sun L."/>
            <person name="Yuan J."/>
            <person name="Sun Y."/>
            <person name="Gao Y."/>
            <person name="Zhang L."/>
            <person name="Li S."/>
            <person name="Dai H."/>
            <person name="Hamel J.F."/>
            <person name="Liu C."/>
            <person name="Yu Y."/>
            <person name="Liu S."/>
            <person name="Lin W."/>
            <person name="Guo K."/>
            <person name="Jin S."/>
            <person name="Xu P."/>
            <person name="Storey K.B."/>
            <person name="Huan P."/>
            <person name="Zhang T."/>
            <person name="Zhou Y."/>
            <person name="Zhang J."/>
            <person name="Lin C."/>
            <person name="Li X."/>
            <person name="Xing L."/>
            <person name="Huo D."/>
            <person name="Sun M."/>
            <person name="Wang L."/>
            <person name="Mercier A."/>
            <person name="Li F."/>
            <person name="Yang H."/>
            <person name="Xiang J."/>
        </authorList>
    </citation>
    <scope>NUCLEOTIDE SEQUENCE [LARGE SCALE GENOMIC DNA]</scope>
    <source>
        <strain evidence="11">Shaxun</strain>
        <tissue evidence="11">Muscle</tissue>
    </source>
</reference>
<keyword evidence="6" id="KW-0722">Serine protease inhibitor</keyword>
<evidence type="ECO:0000256" key="7">
    <source>
        <dbReference type="ARBA" id="ARBA00023180"/>
    </source>
</evidence>
<dbReference type="PANTHER" id="PTHR10338">
    <property type="entry name" value="INTER-ALPHA-TRYPSIN INHIBITOR HEAVY CHAIN FAMILY MEMBER"/>
    <property type="match status" value="1"/>
</dbReference>
<evidence type="ECO:0000256" key="1">
    <source>
        <dbReference type="ARBA" id="ARBA00004613"/>
    </source>
</evidence>
<dbReference type="InterPro" id="IPR036465">
    <property type="entry name" value="vWFA_dom_sf"/>
</dbReference>
<protein>
    <submittedName>
        <fullName evidence="11">Putative inter-alpha-trypsin inhibitor heavy chain H3</fullName>
    </submittedName>
</protein>
<evidence type="ECO:0000256" key="8">
    <source>
        <dbReference type="SAM" id="SignalP"/>
    </source>
</evidence>
<evidence type="ECO:0000259" key="10">
    <source>
        <dbReference type="PROSITE" id="PS51468"/>
    </source>
</evidence>
<keyword evidence="5 8" id="KW-0732">Signal</keyword>
<dbReference type="InterPro" id="IPR010600">
    <property type="entry name" value="ITI_HC_C"/>
</dbReference>
<keyword evidence="7" id="KW-0325">Glycoprotein</keyword>
<name>A0A2G8L4S7_STIJA</name>
<proteinExistence type="inferred from homology"/>
<evidence type="ECO:0000256" key="4">
    <source>
        <dbReference type="ARBA" id="ARBA00022690"/>
    </source>
</evidence>
<dbReference type="GO" id="GO:0030212">
    <property type="term" value="P:hyaluronan metabolic process"/>
    <property type="evidence" value="ECO:0007669"/>
    <property type="project" value="InterPro"/>
</dbReference>
<evidence type="ECO:0000259" key="9">
    <source>
        <dbReference type="PROSITE" id="PS50234"/>
    </source>
</evidence>
<sequence>MVMLRATIVVLSLAVCTNALYTFLAGDFEKNEAFPALQVREKRQAAGSGFYESKVGTETPEVPDPTISTYHILSTVTARFVSTTVLVTVENDADLSQEVRFGFIFNPDAFISGFLMTINDVSYVAKVKEKEAAQRAYTQARRRGQSAAQVRQKAQSSRFFVDVNLAASTTVVFNLTYQELLRRDKGLFKHRINAAPGQVVDDFRVEVVVIEPQGITVLESSWEPTDATLEPLVLFNPPAAVSASVLFNPSRAAQSSVSRTSGLNGVLEVRYDVQHALDGGDLQVVNGYFVHHISPEGLPPAPKKVIFVIDTSGSMYGNKIAQTKVAMDLILDQLRPIDSFNIMTFSHVSRAWKTSAIPATRNNKRLGKEFVSRLNPTGGTNIYGPLIDASRQFRDNEEAFPAIIFLTDGRPNAGVIGTYEIVAGVKRNLKDRVALFCIGFGNDVDDILLTRLSSENQGIYRKVFADSSAALQMQNFFEEVATPLLFNIAVQYLNGAVDADSLIGGNTISYFDGKEVLVAGKLADGYEGNELVALVEARGRRDISLQVSKELNQVLDPGMVADFAQRMWAFLTIKDYLAKEKLSSSQTEKAELKQKALDLSLKYSFVTPLTSLLVIKPEDIVPTTAAPLTTLPIPTPLQPNLPSAGGQLPQSNSRASASQQFRLSASRVGADPHFIIDVPYGNLTICFDLQADAGTLINLLSDPVLDIHVNAEVIPVEMSVPVSPVQSDSNPLPSLLGSLGISLGHYKVLISPKHVLIDNEIYMPWDTSKTIILDKYNITIQDGHHLSITIGDNIYLKVLMHTQWKDHPVFFDFTMESADGFSNAVHGLLGQFQHKEITMKDRHRGESLNGHIRGVIETEGHEEFVYKMNETVGITTECWWALPEKYIDGETKEYFVSDIFSELYNFFL</sequence>
<evidence type="ECO:0000256" key="6">
    <source>
        <dbReference type="ARBA" id="ARBA00022900"/>
    </source>
</evidence>
<feature type="domain" description="VWFA" evidence="9">
    <location>
        <begin position="304"/>
        <end position="480"/>
    </location>
</feature>
<dbReference type="AlphaFoldDB" id="A0A2G8L4S7"/>
<dbReference type="InterPro" id="IPR002035">
    <property type="entry name" value="VWF_A"/>
</dbReference>
<dbReference type="InterPro" id="IPR013694">
    <property type="entry name" value="VIT"/>
</dbReference>
<keyword evidence="3" id="KW-0964">Secreted</keyword>
<comment type="subcellular location">
    <subcellularLocation>
        <location evidence="1">Secreted</location>
    </subcellularLocation>
</comment>
<dbReference type="SMART" id="SM00609">
    <property type="entry name" value="VIT"/>
    <property type="match status" value="1"/>
</dbReference>
<dbReference type="Pfam" id="PF13768">
    <property type="entry name" value="VWA_3"/>
    <property type="match status" value="1"/>
</dbReference>
<dbReference type="OrthoDB" id="299997at2759"/>
<dbReference type="SUPFAM" id="SSF53300">
    <property type="entry name" value="vWA-like"/>
    <property type="match status" value="1"/>
</dbReference>
<dbReference type="SMART" id="SM00327">
    <property type="entry name" value="VWA"/>
    <property type="match status" value="1"/>
</dbReference>
<accession>A0A2G8L4S7</accession>
<evidence type="ECO:0000313" key="11">
    <source>
        <dbReference type="EMBL" id="PIK55238.1"/>
    </source>
</evidence>
<gene>
    <name evidence="11" type="ORF">BSL78_07834</name>
</gene>
<dbReference type="PROSITE" id="PS51468">
    <property type="entry name" value="VIT"/>
    <property type="match status" value="1"/>
</dbReference>
<dbReference type="PROSITE" id="PS50234">
    <property type="entry name" value="VWFA"/>
    <property type="match status" value="1"/>
</dbReference>
<dbReference type="STRING" id="307972.A0A2G8L4S7"/>
<dbReference type="InterPro" id="IPR050934">
    <property type="entry name" value="ITIH"/>
</dbReference>
<keyword evidence="12" id="KW-1185">Reference proteome</keyword>
<dbReference type="Gene3D" id="3.40.50.410">
    <property type="entry name" value="von Willebrand factor, type A domain"/>
    <property type="match status" value="1"/>
</dbReference>
<evidence type="ECO:0000256" key="5">
    <source>
        <dbReference type="ARBA" id="ARBA00022729"/>
    </source>
</evidence>
<keyword evidence="4" id="KW-0646">Protease inhibitor</keyword>
<organism evidence="11 12">
    <name type="scientific">Stichopus japonicus</name>
    <name type="common">Sea cucumber</name>
    <dbReference type="NCBI Taxonomy" id="307972"/>
    <lineage>
        <taxon>Eukaryota</taxon>
        <taxon>Metazoa</taxon>
        <taxon>Echinodermata</taxon>
        <taxon>Eleutherozoa</taxon>
        <taxon>Echinozoa</taxon>
        <taxon>Holothuroidea</taxon>
        <taxon>Aspidochirotacea</taxon>
        <taxon>Aspidochirotida</taxon>
        <taxon>Stichopodidae</taxon>
        <taxon>Apostichopus</taxon>
    </lineage>
</organism>
<dbReference type="GO" id="GO:0005576">
    <property type="term" value="C:extracellular region"/>
    <property type="evidence" value="ECO:0007669"/>
    <property type="project" value="UniProtKB-SubCell"/>
</dbReference>
<comment type="caution">
    <text evidence="11">The sequence shown here is derived from an EMBL/GenBank/DDBJ whole genome shotgun (WGS) entry which is preliminary data.</text>
</comment>
<evidence type="ECO:0000256" key="3">
    <source>
        <dbReference type="ARBA" id="ARBA00022525"/>
    </source>
</evidence>
<dbReference type="Proteomes" id="UP000230750">
    <property type="component" value="Unassembled WGS sequence"/>
</dbReference>
<evidence type="ECO:0000313" key="12">
    <source>
        <dbReference type="Proteomes" id="UP000230750"/>
    </source>
</evidence>
<feature type="domain" description="VIT" evidence="10">
    <location>
        <begin position="51"/>
        <end position="179"/>
    </location>
</feature>
<dbReference type="Pfam" id="PF08487">
    <property type="entry name" value="VIT"/>
    <property type="match status" value="1"/>
</dbReference>
<dbReference type="EMBL" id="MRZV01000222">
    <property type="protein sequence ID" value="PIK55238.1"/>
    <property type="molecule type" value="Genomic_DNA"/>
</dbReference>
<dbReference type="GO" id="GO:0004867">
    <property type="term" value="F:serine-type endopeptidase inhibitor activity"/>
    <property type="evidence" value="ECO:0007669"/>
    <property type="project" value="UniProtKB-KW"/>
</dbReference>